<reference evidence="2" key="2">
    <citation type="submission" date="2015-01" db="EMBL/GenBank/DDBJ databases">
        <title>Evolutionary Origins and Diversification of the Mycorrhizal Mutualists.</title>
        <authorList>
            <consortium name="DOE Joint Genome Institute"/>
            <consortium name="Mycorrhizal Genomics Consortium"/>
            <person name="Kohler A."/>
            <person name="Kuo A."/>
            <person name="Nagy L.G."/>
            <person name="Floudas D."/>
            <person name="Copeland A."/>
            <person name="Barry K.W."/>
            <person name="Cichocki N."/>
            <person name="Veneault-Fourrey C."/>
            <person name="LaButti K."/>
            <person name="Lindquist E.A."/>
            <person name="Lipzen A."/>
            <person name="Lundell T."/>
            <person name="Morin E."/>
            <person name="Murat C."/>
            <person name="Riley R."/>
            <person name="Ohm R."/>
            <person name="Sun H."/>
            <person name="Tunlid A."/>
            <person name="Henrissat B."/>
            <person name="Grigoriev I.V."/>
            <person name="Hibbett D.S."/>
            <person name="Martin F."/>
        </authorList>
    </citation>
    <scope>NUCLEOTIDE SEQUENCE [LARGE SCALE GENOMIC DNA]</scope>
    <source>
        <strain evidence="2">MAFF 305830</strain>
    </source>
</reference>
<dbReference type="Proteomes" id="UP000054097">
    <property type="component" value="Unassembled WGS sequence"/>
</dbReference>
<reference evidence="1 2" key="1">
    <citation type="submission" date="2014-04" db="EMBL/GenBank/DDBJ databases">
        <authorList>
            <consortium name="DOE Joint Genome Institute"/>
            <person name="Kuo A."/>
            <person name="Zuccaro A."/>
            <person name="Kohler A."/>
            <person name="Nagy L.G."/>
            <person name="Floudas D."/>
            <person name="Copeland A."/>
            <person name="Barry K.W."/>
            <person name="Cichocki N."/>
            <person name="Veneault-Fourrey C."/>
            <person name="LaButti K."/>
            <person name="Lindquist E.A."/>
            <person name="Lipzen A."/>
            <person name="Lundell T."/>
            <person name="Morin E."/>
            <person name="Murat C."/>
            <person name="Sun H."/>
            <person name="Tunlid A."/>
            <person name="Henrissat B."/>
            <person name="Grigoriev I.V."/>
            <person name="Hibbett D.S."/>
            <person name="Martin F."/>
            <person name="Nordberg H.P."/>
            <person name="Cantor M.N."/>
            <person name="Hua S.X."/>
        </authorList>
    </citation>
    <scope>NUCLEOTIDE SEQUENCE [LARGE SCALE GENOMIC DNA]</scope>
    <source>
        <strain evidence="1 2">MAFF 305830</strain>
    </source>
</reference>
<evidence type="ECO:0000313" key="2">
    <source>
        <dbReference type="Proteomes" id="UP000054097"/>
    </source>
</evidence>
<protein>
    <submittedName>
        <fullName evidence="1">Uncharacterized protein</fullName>
    </submittedName>
</protein>
<gene>
    <name evidence="1" type="ORF">M408DRAFT_327974</name>
</gene>
<proteinExistence type="predicted"/>
<dbReference type="OrthoDB" id="671439at2759"/>
<sequence length="120" mass="13671">MSDEDRTKFRGKNAASLISEWQILRGKREVIAEYWTSRVSIRTTNQPINVFPGGEEINVPANFALLFLPNRLCSSTCHRLECRNGGQESWLRLSPWAPLALGACYISREFIVLNPYLLSI</sequence>
<name>A0A0C3BG33_SERVB</name>
<dbReference type="EMBL" id="KN824283">
    <property type="protein sequence ID" value="KIM31094.1"/>
    <property type="molecule type" value="Genomic_DNA"/>
</dbReference>
<dbReference type="HOGENOM" id="CLU_2051093_0_0_1"/>
<keyword evidence="2" id="KW-1185">Reference proteome</keyword>
<organism evidence="1 2">
    <name type="scientific">Serendipita vermifera MAFF 305830</name>
    <dbReference type="NCBI Taxonomy" id="933852"/>
    <lineage>
        <taxon>Eukaryota</taxon>
        <taxon>Fungi</taxon>
        <taxon>Dikarya</taxon>
        <taxon>Basidiomycota</taxon>
        <taxon>Agaricomycotina</taxon>
        <taxon>Agaricomycetes</taxon>
        <taxon>Sebacinales</taxon>
        <taxon>Serendipitaceae</taxon>
        <taxon>Serendipita</taxon>
    </lineage>
</organism>
<evidence type="ECO:0000313" key="1">
    <source>
        <dbReference type="EMBL" id="KIM31094.1"/>
    </source>
</evidence>
<accession>A0A0C3BG33</accession>
<dbReference type="AlphaFoldDB" id="A0A0C3BG33"/>